<keyword evidence="3" id="KW-1185">Reference proteome</keyword>
<dbReference type="AlphaFoldDB" id="A0A4S4FJH7"/>
<sequence>MRTLHPALLVRDISASLRFYSTLGYSEVGRVRGTSLGDLTLLKLAGDDYAALELVEDPQRDASTSGSSFSHLAVQVESVRDIMDALRLNGFEPAPVLMPGGPAGPETSWVSDPDGHRIELTQWPAGHPLGVTSADF</sequence>
<reference evidence="2 3" key="1">
    <citation type="submission" date="2019-04" db="EMBL/GenBank/DDBJ databases">
        <authorList>
            <person name="Jiang L."/>
        </authorList>
    </citation>
    <scope>NUCLEOTIDE SEQUENCE [LARGE SCALE GENOMIC DNA]</scope>
    <source>
        <strain evidence="2 3">YIM 131853</strain>
    </source>
</reference>
<dbReference type="SUPFAM" id="SSF54593">
    <property type="entry name" value="Glyoxalase/Bleomycin resistance protein/Dihydroxybiphenyl dioxygenase"/>
    <property type="match status" value="1"/>
</dbReference>
<dbReference type="PROSITE" id="PS51819">
    <property type="entry name" value="VOC"/>
    <property type="match status" value="1"/>
</dbReference>
<accession>A0A4S4FJH7</accession>
<evidence type="ECO:0000259" key="1">
    <source>
        <dbReference type="PROSITE" id="PS51819"/>
    </source>
</evidence>
<dbReference type="CDD" id="cd06587">
    <property type="entry name" value="VOC"/>
    <property type="match status" value="1"/>
</dbReference>
<dbReference type="OrthoDB" id="115162at2"/>
<evidence type="ECO:0000313" key="2">
    <source>
        <dbReference type="EMBL" id="THG30064.1"/>
    </source>
</evidence>
<dbReference type="Pfam" id="PF00903">
    <property type="entry name" value="Glyoxalase"/>
    <property type="match status" value="1"/>
</dbReference>
<evidence type="ECO:0000313" key="3">
    <source>
        <dbReference type="Proteomes" id="UP000309133"/>
    </source>
</evidence>
<comment type="caution">
    <text evidence="2">The sequence shown here is derived from an EMBL/GenBank/DDBJ whole genome shotgun (WGS) entry which is preliminary data.</text>
</comment>
<gene>
    <name evidence="2" type="ORF">E6C64_15620</name>
</gene>
<dbReference type="InterPro" id="IPR037523">
    <property type="entry name" value="VOC_core"/>
</dbReference>
<dbReference type="InterPro" id="IPR029068">
    <property type="entry name" value="Glyas_Bleomycin-R_OHBP_Dase"/>
</dbReference>
<organism evidence="2 3">
    <name type="scientific">Naasia lichenicola</name>
    <dbReference type="NCBI Taxonomy" id="2565933"/>
    <lineage>
        <taxon>Bacteria</taxon>
        <taxon>Bacillati</taxon>
        <taxon>Actinomycetota</taxon>
        <taxon>Actinomycetes</taxon>
        <taxon>Micrococcales</taxon>
        <taxon>Microbacteriaceae</taxon>
        <taxon>Naasia</taxon>
    </lineage>
</organism>
<feature type="domain" description="VOC" evidence="1">
    <location>
        <begin position="2"/>
        <end position="123"/>
    </location>
</feature>
<dbReference type="EMBL" id="SSSM01000005">
    <property type="protein sequence ID" value="THG30064.1"/>
    <property type="molecule type" value="Genomic_DNA"/>
</dbReference>
<proteinExistence type="predicted"/>
<dbReference type="Gene3D" id="3.10.180.10">
    <property type="entry name" value="2,3-Dihydroxybiphenyl 1,2-Dioxygenase, domain 1"/>
    <property type="match status" value="1"/>
</dbReference>
<dbReference type="RefSeq" id="WP_136428446.1">
    <property type="nucleotide sequence ID" value="NZ_SSSM01000005.1"/>
</dbReference>
<dbReference type="InterPro" id="IPR004360">
    <property type="entry name" value="Glyas_Fos-R_dOase_dom"/>
</dbReference>
<protein>
    <submittedName>
        <fullName evidence="2">VOC family protein</fullName>
    </submittedName>
</protein>
<name>A0A4S4FJH7_9MICO</name>
<dbReference type="Proteomes" id="UP000309133">
    <property type="component" value="Unassembled WGS sequence"/>
</dbReference>